<evidence type="ECO:0000313" key="8">
    <source>
        <dbReference type="EMBL" id="MBB4912422.1"/>
    </source>
</evidence>
<evidence type="ECO:0000256" key="5">
    <source>
        <dbReference type="HAMAP-Rule" id="MF_02034"/>
    </source>
</evidence>
<evidence type="ECO:0000313" key="9">
    <source>
        <dbReference type="Proteomes" id="UP000520767"/>
    </source>
</evidence>
<dbReference type="InterPro" id="IPR035434">
    <property type="entry name" value="GCL_bact_plant"/>
</dbReference>
<organism evidence="8 9">
    <name type="scientific">Actinophytocola algeriensis</name>
    <dbReference type="NCBI Taxonomy" id="1768010"/>
    <lineage>
        <taxon>Bacteria</taxon>
        <taxon>Bacillati</taxon>
        <taxon>Actinomycetota</taxon>
        <taxon>Actinomycetes</taxon>
        <taxon>Pseudonocardiales</taxon>
        <taxon>Pseudonocardiaceae</taxon>
    </lineage>
</organism>
<feature type="region of interest" description="Disordered" evidence="7">
    <location>
        <begin position="70"/>
        <end position="92"/>
    </location>
</feature>
<dbReference type="PANTHER" id="PTHR34378">
    <property type="entry name" value="GLUTAMATE--CYSTEINE LIGASE, CHLOROPLASTIC"/>
    <property type="match status" value="1"/>
</dbReference>
<evidence type="ECO:0000256" key="2">
    <source>
        <dbReference type="ARBA" id="ARBA00022741"/>
    </source>
</evidence>
<dbReference type="HAMAP" id="MF_02034">
    <property type="entry name" value="EgtA"/>
    <property type="match status" value="1"/>
</dbReference>
<dbReference type="AlphaFoldDB" id="A0A7W7QF09"/>
<feature type="compositionally biased region" description="Low complexity" evidence="7">
    <location>
        <begin position="77"/>
        <end position="90"/>
    </location>
</feature>
<dbReference type="GO" id="GO:0052699">
    <property type="term" value="P:ergothioneine biosynthetic process"/>
    <property type="evidence" value="ECO:0007669"/>
    <property type="project" value="UniProtKB-UniRule"/>
</dbReference>
<comment type="pathway">
    <text evidence="5">Amino-acid biosynthesis; ergothioneine biosynthesis.</text>
</comment>
<proteinExistence type="inferred from homology"/>
<dbReference type="UniPathway" id="UPA01014"/>
<dbReference type="Proteomes" id="UP000520767">
    <property type="component" value="Unassembled WGS sequence"/>
</dbReference>
<keyword evidence="9" id="KW-1185">Reference proteome</keyword>
<dbReference type="EMBL" id="JACHJQ010000013">
    <property type="protein sequence ID" value="MBB4912422.1"/>
    <property type="molecule type" value="Genomic_DNA"/>
</dbReference>
<dbReference type="Gene3D" id="3.30.590.20">
    <property type="match status" value="1"/>
</dbReference>
<reference evidence="8 9" key="1">
    <citation type="submission" date="2020-08" db="EMBL/GenBank/DDBJ databases">
        <title>Genomic Encyclopedia of Type Strains, Phase III (KMG-III): the genomes of soil and plant-associated and newly described type strains.</title>
        <authorList>
            <person name="Whitman W."/>
        </authorList>
    </citation>
    <scope>NUCLEOTIDE SEQUENCE [LARGE SCALE GENOMIC DNA]</scope>
    <source>
        <strain evidence="8 9">CECT 8960</strain>
    </source>
</reference>
<comment type="function">
    <text evidence="5">Catalyzes the synthesis of gamma-glutamylcysteine (gamma-GC). This compound is used as substrate for the biosynthesis of the low-molecular thiol compound ergothioneine.</text>
</comment>
<keyword evidence="1 5" id="KW-0436">Ligase</keyword>
<evidence type="ECO:0000256" key="7">
    <source>
        <dbReference type="SAM" id="MobiDB-lite"/>
    </source>
</evidence>
<comment type="caution">
    <text evidence="8">The sequence shown here is derived from an EMBL/GenBank/DDBJ whole genome shotgun (WGS) entry which is preliminary data.</text>
</comment>
<dbReference type="SUPFAM" id="SSF55931">
    <property type="entry name" value="Glutamine synthetase/guanido kinase"/>
    <property type="match status" value="1"/>
</dbReference>
<evidence type="ECO:0000256" key="4">
    <source>
        <dbReference type="ARBA" id="ARBA00048819"/>
    </source>
</evidence>
<dbReference type="InterPro" id="IPR014746">
    <property type="entry name" value="Gln_synth/guanido_kin_cat_dom"/>
</dbReference>
<comment type="catalytic activity">
    <reaction evidence="4 5 6">
        <text>L-cysteine + L-glutamate + ATP = gamma-L-glutamyl-L-cysteine + ADP + phosphate + H(+)</text>
        <dbReference type="Rhea" id="RHEA:13285"/>
        <dbReference type="ChEBI" id="CHEBI:15378"/>
        <dbReference type="ChEBI" id="CHEBI:29985"/>
        <dbReference type="ChEBI" id="CHEBI:30616"/>
        <dbReference type="ChEBI" id="CHEBI:35235"/>
        <dbReference type="ChEBI" id="CHEBI:43474"/>
        <dbReference type="ChEBI" id="CHEBI:58173"/>
        <dbReference type="ChEBI" id="CHEBI:456216"/>
        <dbReference type="EC" id="6.3.2.2"/>
    </reaction>
</comment>
<dbReference type="InterPro" id="IPR006336">
    <property type="entry name" value="GCS2"/>
</dbReference>
<dbReference type="PANTHER" id="PTHR34378:SF1">
    <property type="entry name" value="GLUTAMATE--CYSTEINE LIGASE, CHLOROPLASTIC"/>
    <property type="match status" value="1"/>
</dbReference>
<dbReference type="GO" id="GO:0006750">
    <property type="term" value="P:glutathione biosynthetic process"/>
    <property type="evidence" value="ECO:0007669"/>
    <property type="project" value="UniProtKB-UniRule"/>
</dbReference>
<keyword evidence="2 5" id="KW-0547">Nucleotide-binding</keyword>
<evidence type="ECO:0000256" key="3">
    <source>
        <dbReference type="ARBA" id="ARBA00022840"/>
    </source>
</evidence>
<accession>A0A7W7QF09</accession>
<dbReference type="EC" id="6.3.2.2" evidence="5"/>
<evidence type="ECO:0000256" key="6">
    <source>
        <dbReference type="PIRNR" id="PIRNR017901"/>
    </source>
</evidence>
<gene>
    <name evidence="5" type="primary">egtA</name>
    <name evidence="8" type="ORF">FHR82_008693</name>
</gene>
<sequence length="408" mass="43126">MTAVQDPQVTGPDRRRLRDRVEAEAYVASVCFKHGPPKLHGVELEWIVHHEEDPRRPLDPRRLVAALGPHAPRTLTPDSPQQPLPSGSPLTVEPGGQVEISALPRSSLAELFDAVHADLAFLTELLAAAGLVLGDKAVDPHRSPARILDTPRYAAMEHVFESIGPHGITMMCCTAGLQVCLDAGEADTVAQRWAAVSALGPVLVAAFANSPTLSGSQTGWASARMRAVLGTDPARSFPSAIVADPAADWARRVLDTPVLCVRGEGARWHTPAGLTFADWVAGGLPTPPTTDDLDYHLSTLFPPVRPHGYLEVRYLDAQAGSGWVTPTALLSALVSDRRTVDAVLDACLPVGDRWLPAARDGLADRAIARAATTVLELGAAALPGMGLPAGLTSAIVADLDRLTVRSSA</sequence>
<dbReference type="NCBIfam" id="TIGR03444">
    <property type="entry name" value="EgtA_Cys_ligase"/>
    <property type="match status" value="1"/>
</dbReference>
<comment type="similarity">
    <text evidence="5 6">Belongs to the glutamate--cysteine ligase type 2 family. EgtA subfamily.</text>
</comment>
<evidence type="ECO:0000256" key="1">
    <source>
        <dbReference type="ARBA" id="ARBA00022598"/>
    </source>
</evidence>
<dbReference type="InterPro" id="IPR017809">
    <property type="entry name" value="EgtA_Actinobacteria"/>
</dbReference>
<name>A0A7W7QF09_9PSEU</name>
<dbReference type="GO" id="GO:0004357">
    <property type="term" value="F:glutamate-cysteine ligase activity"/>
    <property type="evidence" value="ECO:0007669"/>
    <property type="project" value="UniProtKB-UniRule"/>
</dbReference>
<protein>
    <recommendedName>
        <fullName evidence="5">Glutamate--cysteine ligase EgtA</fullName>
        <ecNumber evidence="5">6.3.2.2</ecNumber>
    </recommendedName>
    <alternativeName>
        <fullName evidence="5">Gamma-glutamylcysteine synthase</fullName>
        <shortName evidence="5">GCS</shortName>
        <shortName evidence="5">Gamma-ECS</shortName>
    </alternativeName>
</protein>
<dbReference type="GO" id="GO:0005524">
    <property type="term" value="F:ATP binding"/>
    <property type="evidence" value="ECO:0007669"/>
    <property type="project" value="UniProtKB-UniRule"/>
</dbReference>
<keyword evidence="3 5" id="KW-0067">ATP-binding</keyword>
<dbReference type="PIRSF" id="PIRSF017901">
    <property type="entry name" value="GCL"/>
    <property type="match status" value="1"/>
</dbReference>
<dbReference type="Pfam" id="PF04107">
    <property type="entry name" value="GCS2"/>
    <property type="match status" value="1"/>
</dbReference>